<proteinExistence type="predicted"/>
<evidence type="ECO:0000313" key="2">
    <source>
        <dbReference type="Proteomes" id="UP001196413"/>
    </source>
</evidence>
<protein>
    <submittedName>
        <fullName evidence="1">Uncharacterized protein</fullName>
    </submittedName>
</protein>
<gene>
    <name evidence="1" type="ORF">KIN20_005797</name>
</gene>
<comment type="caution">
    <text evidence="1">The sequence shown here is derived from an EMBL/GenBank/DDBJ whole genome shotgun (WGS) entry which is preliminary data.</text>
</comment>
<evidence type="ECO:0000313" key="1">
    <source>
        <dbReference type="EMBL" id="KAJ1350084.1"/>
    </source>
</evidence>
<dbReference type="AlphaFoldDB" id="A0AAD5MT90"/>
<accession>A0AAD5MT90</accession>
<dbReference type="EMBL" id="JAHQIW010000798">
    <property type="protein sequence ID" value="KAJ1350084.1"/>
    <property type="molecule type" value="Genomic_DNA"/>
</dbReference>
<organism evidence="1 2">
    <name type="scientific">Parelaphostrongylus tenuis</name>
    <name type="common">Meningeal worm</name>
    <dbReference type="NCBI Taxonomy" id="148309"/>
    <lineage>
        <taxon>Eukaryota</taxon>
        <taxon>Metazoa</taxon>
        <taxon>Ecdysozoa</taxon>
        <taxon>Nematoda</taxon>
        <taxon>Chromadorea</taxon>
        <taxon>Rhabditida</taxon>
        <taxon>Rhabditina</taxon>
        <taxon>Rhabditomorpha</taxon>
        <taxon>Strongyloidea</taxon>
        <taxon>Metastrongylidae</taxon>
        <taxon>Parelaphostrongylus</taxon>
    </lineage>
</organism>
<sequence length="123" mass="14011">MMKYVEHVKNQYASSTTNVAAMNIYNSEHRNSPAVSTNECRMHCEARPTADATKLQRLKVALFSMLAILPSINQQIFKHLNIYLCENASEEVYTDLLSSTFSPPISLFRTALICKLTFSWTKM</sequence>
<reference evidence="1" key="1">
    <citation type="submission" date="2021-06" db="EMBL/GenBank/DDBJ databases">
        <title>Parelaphostrongylus tenuis whole genome reference sequence.</title>
        <authorList>
            <person name="Garwood T.J."/>
            <person name="Larsen P.A."/>
            <person name="Fountain-Jones N.M."/>
            <person name="Garbe J.R."/>
            <person name="Macchietto M.G."/>
            <person name="Kania S.A."/>
            <person name="Gerhold R.W."/>
            <person name="Richards J.E."/>
            <person name="Wolf T.M."/>
        </authorList>
    </citation>
    <scope>NUCLEOTIDE SEQUENCE</scope>
    <source>
        <strain evidence="1">MNPRO001-30</strain>
        <tissue evidence="1">Meninges</tissue>
    </source>
</reference>
<keyword evidence="2" id="KW-1185">Reference proteome</keyword>
<name>A0AAD5MT90_PARTN</name>
<dbReference type="Proteomes" id="UP001196413">
    <property type="component" value="Unassembled WGS sequence"/>
</dbReference>